<evidence type="ECO:0000256" key="2">
    <source>
        <dbReference type="ARBA" id="ARBA00004496"/>
    </source>
</evidence>
<organism evidence="12 13">
    <name type="scientific">Kluyveromyces marxianus (strain DMKU3-1042 / BCC 29191 / NBRC 104275)</name>
    <name type="common">Yeast</name>
    <name type="synonym">Candida kefyr</name>
    <dbReference type="NCBI Taxonomy" id="1003335"/>
    <lineage>
        <taxon>Eukaryota</taxon>
        <taxon>Fungi</taxon>
        <taxon>Dikarya</taxon>
        <taxon>Ascomycota</taxon>
        <taxon>Saccharomycotina</taxon>
        <taxon>Saccharomycetes</taxon>
        <taxon>Saccharomycetales</taxon>
        <taxon>Saccharomycetaceae</taxon>
        <taxon>Kluyveromyces</taxon>
    </lineage>
</organism>
<evidence type="ECO:0000313" key="12">
    <source>
        <dbReference type="EMBL" id="BAO37702.1"/>
    </source>
</evidence>
<dbReference type="GO" id="GO:0005771">
    <property type="term" value="C:multivesicular body"/>
    <property type="evidence" value="ECO:0007669"/>
    <property type="project" value="TreeGrafter"/>
</dbReference>
<evidence type="ECO:0000259" key="10">
    <source>
        <dbReference type="Pfam" id="PF04652"/>
    </source>
</evidence>
<evidence type="ECO:0000256" key="6">
    <source>
        <dbReference type="ARBA" id="ARBA00022753"/>
    </source>
</evidence>
<dbReference type="InterPro" id="IPR041212">
    <property type="entry name" value="Vta1_C"/>
</dbReference>
<dbReference type="KEGG" id="kmx:KLMA_10080"/>
<dbReference type="AlphaFoldDB" id="W0T2A8"/>
<feature type="compositionally biased region" description="Acidic residues" evidence="9">
    <location>
        <begin position="210"/>
        <end position="248"/>
    </location>
</feature>
<dbReference type="Gene3D" id="1.20.5.420">
    <property type="entry name" value="Immunoglobulin FC, subunit C"/>
    <property type="match status" value="1"/>
</dbReference>
<keyword evidence="6" id="KW-0967">Endosome</keyword>
<feature type="domain" description="Vta1/callose synthase N-terminal" evidence="10">
    <location>
        <begin position="9"/>
        <end position="153"/>
    </location>
</feature>
<evidence type="ECO:0000313" key="13">
    <source>
        <dbReference type="Proteomes" id="UP000065495"/>
    </source>
</evidence>
<dbReference type="GO" id="GO:0010008">
    <property type="term" value="C:endosome membrane"/>
    <property type="evidence" value="ECO:0007669"/>
    <property type="project" value="UniProtKB-SubCell"/>
</dbReference>
<dbReference type="Pfam" id="PF04652">
    <property type="entry name" value="Vta1"/>
    <property type="match status" value="1"/>
</dbReference>
<comment type="subcellular location">
    <subcellularLocation>
        <location evidence="2">Cytoplasm</location>
    </subcellularLocation>
    <subcellularLocation>
        <location evidence="1">Endosome membrane</location>
        <topology evidence="1">Peripheral membrane protein</topology>
    </subcellularLocation>
</comment>
<dbReference type="InterPro" id="IPR044538">
    <property type="entry name" value="Vta1-like"/>
</dbReference>
<dbReference type="OrthoDB" id="391137at2759"/>
<feature type="compositionally biased region" description="Pro residues" evidence="9">
    <location>
        <begin position="284"/>
        <end position="294"/>
    </location>
</feature>
<protein>
    <submittedName>
        <fullName evidence="12">Vacuolar protein sorting-associated protein VTA1</fullName>
    </submittedName>
</protein>
<evidence type="ECO:0000256" key="4">
    <source>
        <dbReference type="ARBA" id="ARBA00022448"/>
    </source>
</evidence>
<accession>W0T2A8</accession>
<dbReference type="RefSeq" id="XP_022673619.1">
    <property type="nucleotide sequence ID" value="XM_022822514.1"/>
</dbReference>
<dbReference type="Pfam" id="PF18097">
    <property type="entry name" value="Vta1_C"/>
    <property type="match status" value="1"/>
</dbReference>
<gene>
    <name evidence="12" type="primary">VTA1</name>
    <name evidence="12" type="ORF">KLMA_10080</name>
</gene>
<evidence type="ECO:0000256" key="7">
    <source>
        <dbReference type="ARBA" id="ARBA00022927"/>
    </source>
</evidence>
<dbReference type="Gene3D" id="1.25.40.270">
    <property type="entry name" value="Vacuolar protein sorting-associated protein vta1"/>
    <property type="match status" value="1"/>
</dbReference>
<dbReference type="GO" id="GO:0015031">
    <property type="term" value="P:protein transport"/>
    <property type="evidence" value="ECO:0007669"/>
    <property type="project" value="UniProtKB-KW"/>
</dbReference>
<evidence type="ECO:0000256" key="8">
    <source>
        <dbReference type="ARBA" id="ARBA00023136"/>
    </source>
</evidence>
<dbReference type="GO" id="GO:0032511">
    <property type="term" value="P:late endosome to vacuole transport via multivesicular body sorting pathway"/>
    <property type="evidence" value="ECO:0007669"/>
    <property type="project" value="InterPro"/>
</dbReference>
<keyword evidence="4" id="KW-0813">Transport</keyword>
<feature type="region of interest" description="Disordered" evidence="9">
    <location>
        <begin position="157"/>
        <end position="306"/>
    </location>
</feature>
<feature type="domain" description="Vta1 C-terminal" evidence="11">
    <location>
        <begin position="318"/>
        <end position="353"/>
    </location>
</feature>
<feature type="compositionally biased region" description="Pro residues" evidence="9">
    <location>
        <begin position="258"/>
        <end position="270"/>
    </location>
</feature>
<dbReference type="PANTHER" id="PTHR46009:SF1">
    <property type="entry name" value="VACUOLAR PROTEIN SORTING-ASSOCIATED PROTEIN VTA1 HOMOLOG"/>
    <property type="match status" value="1"/>
</dbReference>
<evidence type="ECO:0000256" key="3">
    <source>
        <dbReference type="ARBA" id="ARBA00007895"/>
    </source>
</evidence>
<dbReference type="Proteomes" id="UP000065495">
    <property type="component" value="Chromosome 1"/>
</dbReference>
<keyword evidence="5" id="KW-0963">Cytoplasm</keyword>
<evidence type="ECO:0000256" key="1">
    <source>
        <dbReference type="ARBA" id="ARBA00004481"/>
    </source>
</evidence>
<sequence length="359" mass="40125">MGNAVQYGRVLKLARELAGLPVISYYLKLYAAEIILDEKERDEEATQTVVSILDEVEEFRNSADDEGTKLLLHDKEKALAFAMNLAMSIYNGILVQIQNQQVDSEIRKGLWCCIDLFQCCKHLWGDSMDEVVRKQCDKRIKYAKYYLMKLKKGELGSSPEVLPEGMQESSPSVPLEDMPDPSGFPLVPGEIKDRYTEPKATTPDLTDGNQPEEEGDMPTFVDDEEEAPTFQEEPEEPEELEQPEDPEETTFQKEPSVPLEPTPEPTPEPSPKVASKATPKETPEPAPEPTPEPLPRVKATPPAPSKISTLKEIMSREEIVHKAQKSAKYAISALNYDDIATAKKELKAALQALEELPSQ</sequence>
<dbReference type="InterPro" id="IPR039431">
    <property type="entry name" value="Vta1/CALS_N"/>
</dbReference>
<name>W0T2A8_KLUMD</name>
<dbReference type="VEuPathDB" id="FungiDB:KLMA_10080"/>
<reference evidence="12 13" key="1">
    <citation type="journal article" date="2015" name="Biotechnol. Biofuels">
        <title>Genetic basis of the highly efficient yeast Kluyveromyces marxianus: complete genome sequence and transcriptome analyses.</title>
        <authorList>
            <person name="Lertwattanasakul N."/>
            <person name="Kosaka T."/>
            <person name="Hosoyama A."/>
            <person name="Suzuki Y."/>
            <person name="Rodrussamee N."/>
            <person name="Matsutani M."/>
            <person name="Murata M."/>
            <person name="Fujimoto N."/>
            <person name="Suprayogi"/>
            <person name="Tsuchikane K."/>
            <person name="Limtong S."/>
            <person name="Fujita N."/>
            <person name="Yamada M."/>
        </authorList>
    </citation>
    <scope>NUCLEOTIDE SEQUENCE [LARGE SCALE GENOMIC DNA]</scope>
    <source>
        <strain evidence="13">DMKU3-1042 / BCC 29191 / NBRC 104275</strain>
    </source>
</reference>
<evidence type="ECO:0000259" key="11">
    <source>
        <dbReference type="Pfam" id="PF18097"/>
    </source>
</evidence>
<comment type="similarity">
    <text evidence="3">Belongs to the VTA1 family.</text>
</comment>
<dbReference type="InterPro" id="IPR023175">
    <property type="entry name" value="Vta1/CALS_N_sf"/>
</dbReference>
<dbReference type="EMBL" id="AP012213">
    <property type="protein sequence ID" value="BAO37702.1"/>
    <property type="molecule type" value="Genomic_DNA"/>
</dbReference>
<keyword evidence="8" id="KW-0472">Membrane</keyword>
<proteinExistence type="inferred from homology"/>
<dbReference type="GeneID" id="34713764"/>
<evidence type="ECO:0000256" key="5">
    <source>
        <dbReference type="ARBA" id="ARBA00022490"/>
    </source>
</evidence>
<evidence type="ECO:0000256" key="9">
    <source>
        <dbReference type="SAM" id="MobiDB-lite"/>
    </source>
</evidence>
<dbReference type="PANTHER" id="PTHR46009">
    <property type="entry name" value="VACUOLAR PROTEIN SORTING-ASSOCIATED PROTEIN VTA1 HOMOLOG"/>
    <property type="match status" value="1"/>
</dbReference>
<keyword evidence="7" id="KW-0653">Protein transport</keyword>